<dbReference type="PANTHER" id="PTHR12537">
    <property type="entry name" value="RNA BINDING PROTEIN PUMILIO-RELATED"/>
    <property type="match status" value="1"/>
</dbReference>
<dbReference type="InterPro" id="IPR011989">
    <property type="entry name" value="ARM-like"/>
</dbReference>
<dbReference type="AlphaFoldDB" id="A0A7S2NAJ3"/>
<evidence type="ECO:0000256" key="1">
    <source>
        <dbReference type="ARBA" id="ARBA00022737"/>
    </source>
</evidence>
<dbReference type="GO" id="GO:0005737">
    <property type="term" value="C:cytoplasm"/>
    <property type="evidence" value="ECO:0007669"/>
    <property type="project" value="TreeGrafter"/>
</dbReference>
<evidence type="ECO:0000313" key="5">
    <source>
        <dbReference type="EMBL" id="CAD9528462.1"/>
    </source>
</evidence>
<dbReference type="SMART" id="SM00025">
    <property type="entry name" value="Pumilio"/>
    <property type="match status" value="5"/>
</dbReference>
<dbReference type="InterPro" id="IPR016024">
    <property type="entry name" value="ARM-type_fold"/>
</dbReference>
<feature type="region of interest" description="Disordered" evidence="3">
    <location>
        <begin position="1"/>
        <end position="38"/>
    </location>
</feature>
<dbReference type="GO" id="GO:0003729">
    <property type="term" value="F:mRNA binding"/>
    <property type="evidence" value="ECO:0007669"/>
    <property type="project" value="TreeGrafter"/>
</dbReference>
<dbReference type="InterPro" id="IPR033133">
    <property type="entry name" value="PUM-HD"/>
</dbReference>
<dbReference type="Pfam" id="PF00806">
    <property type="entry name" value="PUF"/>
    <property type="match status" value="4"/>
</dbReference>
<name>A0A7S2NAJ3_9DINO</name>
<feature type="repeat" description="Pumilio" evidence="2">
    <location>
        <begin position="176"/>
        <end position="211"/>
    </location>
</feature>
<protein>
    <recommendedName>
        <fullName evidence="4">PUM-HD domain-containing protein</fullName>
    </recommendedName>
</protein>
<dbReference type="PANTHER" id="PTHR12537:SF12">
    <property type="entry name" value="MATERNAL PROTEIN PUMILIO"/>
    <property type="match status" value="1"/>
</dbReference>
<evidence type="ECO:0000256" key="2">
    <source>
        <dbReference type="PROSITE-ProRule" id="PRU00317"/>
    </source>
</evidence>
<sequence length="313" mass="34376">MSSTPDSQSALAEKEPASRRRRPKARQPGLQEDRREAAPGARVLAADLMAQLQKGGAARASALNTLQQPGLVRSLGFQQLGCRVVQLALDLAERQDAVRLAQGLRGHIVEAIKSPHCNYVVQKFIKVLSPQEAEFVVREIADARFQCVRHEYGCRILCRLLEHSGAESGMARILDRVLAEAEDLIKDQFGHYVMESVLEHGAPHHRQRIVAALQASLTRGSLRRNAAYVLEKAIWYGTSEDRVKLATGLLALPRHGADALAWSQGGGVVLRAISQLPEPWSGKVREHLRSAGIRAGSEAWKPSGRKGRHARTT</sequence>
<dbReference type="GO" id="GO:0010608">
    <property type="term" value="P:post-transcriptional regulation of gene expression"/>
    <property type="evidence" value="ECO:0007669"/>
    <property type="project" value="TreeGrafter"/>
</dbReference>
<dbReference type="EMBL" id="HBGW01018877">
    <property type="protein sequence ID" value="CAD9528462.1"/>
    <property type="molecule type" value="Transcribed_RNA"/>
</dbReference>
<evidence type="ECO:0000256" key="3">
    <source>
        <dbReference type="SAM" id="MobiDB-lite"/>
    </source>
</evidence>
<gene>
    <name evidence="5" type="ORF">BRAN1462_LOCUS11910</name>
</gene>
<feature type="domain" description="PUM-HD" evidence="4">
    <location>
        <begin position="1"/>
        <end position="313"/>
    </location>
</feature>
<dbReference type="InterPro" id="IPR001313">
    <property type="entry name" value="Pumilio_RNA-bd_rpt"/>
</dbReference>
<dbReference type="Gene3D" id="1.25.10.10">
    <property type="entry name" value="Leucine-rich Repeat Variant"/>
    <property type="match status" value="1"/>
</dbReference>
<dbReference type="PROSITE" id="PS50302">
    <property type="entry name" value="PUM"/>
    <property type="match status" value="2"/>
</dbReference>
<accession>A0A7S2NAJ3</accession>
<keyword evidence="1" id="KW-0677">Repeat</keyword>
<reference evidence="5" key="1">
    <citation type="submission" date="2021-01" db="EMBL/GenBank/DDBJ databases">
        <authorList>
            <person name="Corre E."/>
            <person name="Pelletier E."/>
            <person name="Niang G."/>
            <person name="Scheremetjew M."/>
            <person name="Finn R."/>
            <person name="Kale V."/>
            <person name="Holt S."/>
            <person name="Cochrane G."/>
            <person name="Meng A."/>
            <person name="Brown T."/>
            <person name="Cohen L."/>
        </authorList>
    </citation>
    <scope>NUCLEOTIDE SEQUENCE</scope>
    <source>
        <strain evidence="5">RCC3387</strain>
    </source>
</reference>
<dbReference type="PROSITE" id="PS50303">
    <property type="entry name" value="PUM_HD"/>
    <property type="match status" value="1"/>
</dbReference>
<evidence type="ECO:0000259" key="4">
    <source>
        <dbReference type="PROSITE" id="PS50303"/>
    </source>
</evidence>
<proteinExistence type="predicted"/>
<organism evidence="5">
    <name type="scientific">Zooxanthella nutricula</name>
    <dbReference type="NCBI Taxonomy" id="1333877"/>
    <lineage>
        <taxon>Eukaryota</taxon>
        <taxon>Sar</taxon>
        <taxon>Alveolata</taxon>
        <taxon>Dinophyceae</taxon>
        <taxon>Peridiniales</taxon>
        <taxon>Peridiniales incertae sedis</taxon>
        <taxon>Zooxanthella</taxon>
    </lineage>
</organism>
<feature type="compositionally biased region" description="Polar residues" evidence="3">
    <location>
        <begin position="1"/>
        <end position="10"/>
    </location>
</feature>
<dbReference type="SUPFAM" id="SSF48371">
    <property type="entry name" value="ARM repeat"/>
    <property type="match status" value="1"/>
</dbReference>
<feature type="repeat" description="Pumilio" evidence="2">
    <location>
        <begin position="103"/>
        <end position="138"/>
    </location>
</feature>